<evidence type="ECO:0000313" key="7">
    <source>
        <dbReference type="EMBL" id="KAI1701259.1"/>
    </source>
</evidence>
<comment type="caution">
    <text evidence="7">The sequence shown here is derived from an EMBL/GenBank/DDBJ whole genome shotgun (WGS) entry which is preliminary data.</text>
</comment>
<name>A0AAD4R0A1_9BILA</name>
<organism evidence="7 8">
    <name type="scientific">Ditylenchus destructor</name>
    <dbReference type="NCBI Taxonomy" id="166010"/>
    <lineage>
        <taxon>Eukaryota</taxon>
        <taxon>Metazoa</taxon>
        <taxon>Ecdysozoa</taxon>
        <taxon>Nematoda</taxon>
        <taxon>Chromadorea</taxon>
        <taxon>Rhabditida</taxon>
        <taxon>Tylenchina</taxon>
        <taxon>Tylenchomorpha</taxon>
        <taxon>Sphaerularioidea</taxon>
        <taxon>Anguinidae</taxon>
        <taxon>Anguininae</taxon>
        <taxon>Ditylenchus</taxon>
    </lineage>
</organism>
<dbReference type="GO" id="GO:0004930">
    <property type="term" value="F:G protein-coupled receptor activity"/>
    <property type="evidence" value="ECO:0007669"/>
    <property type="project" value="InterPro"/>
</dbReference>
<dbReference type="Proteomes" id="UP001201812">
    <property type="component" value="Unassembled WGS sequence"/>
</dbReference>
<feature type="transmembrane region" description="Helical" evidence="5">
    <location>
        <begin position="93"/>
        <end position="113"/>
    </location>
</feature>
<dbReference type="InterPro" id="IPR017452">
    <property type="entry name" value="GPCR_Rhodpsn_7TM"/>
</dbReference>
<evidence type="ECO:0000256" key="2">
    <source>
        <dbReference type="ARBA" id="ARBA00022692"/>
    </source>
</evidence>
<dbReference type="CDD" id="cd00637">
    <property type="entry name" value="7tm_classA_rhodopsin-like"/>
    <property type="match status" value="1"/>
</dbReference>
<evidence type="ECO:0000259" key="6">
    <source>
        <dbReference type="PROSITE" id="PS50262"/>
    </source>
</evidence>
<feature type="transmembrane region" description="Helical" evidence="5">
    <location>
        <begin position="133"/>
        <end position="154"/>
    </location>
</feature>
<evidence type="ECO:0000256" key="1">
    <source>
        <dbReference type="ARBA" id="ARBA00004370"/>
    </source>
</evidence>
<reference evidence="7" key="1">
    <citation type="submission" date="2022-01" db="EMBL/GenBank/DDBJ databases">
        <title>Genome Sequence Resource for Two Populations of Ditylenchus destructor, the Migratory Endoparasitic Phytonematode.</title>
        <authorList>
            <person name="Zhang H."/>
            <person name="Lin R."/>
            <person name="Xie B."/>
        </authorList>
    </citation>
    <scope>NUCLEOTIDE SEQUENCE</scope>
    <source>
        <strain evidence="7">BazhouSP</strain>
    </source>
</reference>
<dbReference type="PROSITE" id="PS50262">
    <property type="entry name" value="G_PROTEIN_RECEP_F1_2"/>
    <property type="match status" value="1"/>
</dbReference>
<feature type="transmembrane region" description="Helical" evidence="5">
    <location>
        <begin position="20"/>
        <end position="45"/>
    </location>
</feature>
<dbReference type="PANTHER" id="PTHR23360">
    <property type="entry name" value="G-PROTEIN COUPLED RECEPTORS FAMILY 1 PROFILE DOMAIN-CONTAINING PROTEIN-RELATED"/>
    <property type="match status" value="1"/>
</dbReference>
<dbReference type="SUPFAM" id="SSF81321">
    <property type="entry name" value="Family A G protein-coupled receptor-like"/>
    <property type="match status" value="1"/>
</dbReference>
<dbReference type="InterPro" id="IPR047130">
    <property type="entry name" value="7TM_GPCR_Srsx_nematod"/>
</dbReference>
<keyword evidence="8" id="KW-1185">Reference proteome</keyword>
<evidence type="ECO:0000256" key="4">
    <source>
        <dbReference type="ARBA" id="ARBA00023136"/>
    </source>
</evidence>
<feature type="transmembrane region" description="Helical" evidence="5">
    <location>
        <begin position="57"/>
        <end position="81"/>
    </location>
</feature>
<dbReference type="EMBL" id="JAKKPZ010000123">
    <property type="protein sequence ID" value="KAI1701259.1"/>
    <property type="molecule type" value="Genomic_DNA"/>
</dbReference>
<protein>
    <submittedName>
        <fullName evidence="7">Serpentine type 7TM GPCR chemoreceptor srsx domain-containing protein</fullName>
    </submittedName>
</protein>
<evidence type="ECO:0000256" key="5">
    <source>
        <dbReference type="SAM" id="Phobius"/>
    </source>
</evidence>
<feature type="transmembrane region" description="Helical" evidence="5">
    <location>
        <begin position="256"/>
        <end position="278"/>
    </location>
</feature>
<dbReference type="Pfam" id="PF10320">
    <property type="entry name" value="7TM_GPCR_Srsx"/>
    <property type="match status" value="1"/>
</dbReference>
<proteinExistence type="predicted"/>
<evidence type="ECO:0000256" key="3">
    <source>
        <dbReference type="ARBA" id="ARBA00022989"/>
    </source>
</evidence>
<dbReference type="SMART" id="SM01381">
    <property type="entry name" value="7TM_GPCR_Srsx"/>
    <property type="match status" value="1"/>
</dbReference>
<feature type="domain" description="G-protein coupled receptors family 1 profile" evidence="6">
    <location>
        <begin position="37"/>
        <end position="276"/>
    </location>
</feature>
<keyword evidence="2 5" id="KW-0812">Transmembrane</keyword>
<dbReference type="PRINTS" id="PR00237">
    <property type="entry name" value="GPCRRHODOPSN"/>
</dbReference>
<dbReference type="GO" id="GO:0016020">
    <property type="term" value="C:membrane"/>
    <property type="evidence" value="ECO:0007669"/>
    <property type="project" value="UniProtKB-SubCell"/>
</dbReference>
<feature type="transmembrane region" description="Helical" evidence="5">
    <location>
        <begin position="223"/>
        <end position="244"/>
    </location>
</feature>
<evidence type="ECO:0000313" key="8">
    <source>
        <dbReference type="Proteomes" id="UP001201812"/>
    </source>
</evidence>
<keyword evidence="3 5" id="KW-1133">Transmembrane helix</keyword>
<feature type="transmembrane region" description="Helical" evidence="5">
    <location>
        <begin position="180"/>
        <end position="203"/>
    </location>
</feature>
<sequence length="279" mass="31149">MGDADATLEGVENAAIQPLFIPAVIVITVLAMTGIFCNTNVALTVITSKKLRSVSNYLIAANAIGDIGHQISHFFVLYSIFSGQNITSTTTCFAQMAIPFFFMDFSLCIMIWLALDRILVIVCSNHKNINKKIYLPIIISTSFIYGLVLLYFAYQSVIAVPNAKVICMVVSIFNGGSRKIWLYSQSIVCMLCVVMYVVFWILLKSKHGSELNDATTKLVARSVTIIVVIVLLCWELTTLALSVIQPYLNTGEYFSVIYYVGIIYNFSMSCNFLVLYFFK</sequence>
<keyword evidence="4 5" id="KW-0472">Membrane</keyword>
<dbReference type="InterPro" id="IPR019424">
    <property type="entry name" value="7TM_GPCR_Srsx"/>
</dbReference>
<accession>A0AAD4R0A1</accession>
<dbReference type="PANTHER" id="PTHR23360:SF5">
    <property type="entry name" value="G-PROTEIN COUPLED RECEPTORS FAMILY 1 PROFILE DOMAIN-CONTAINING PROTEIN"/>
    <property type="match status" value="1"/>
</dbReference>
<dbReference type="Gene3D" id="1.20.1070.10">
    <property type="entry name" value="Rhodopsin 7-helix transmembrane proteins"/>
    <property type="match status" value="1"/>
</dbReference>
<comment type="subcellular location">
    <subcellularLocation>
        <location evidence="1">Membrane</location>
    </subcellularLocation>
</comment>
<dbReference type="InterPro" id="IPR000276">
    <property type="entry name" value="GPCR_Rhodpsn"/>
</dbReference>
<gene>
    <name evidence="7" type="ORF">DdX_16219</name>
</gene>
<dbReference type="AlphaFoldDB" id="A0AAD4R0A1"/>